<keyword evidence="3" id="KW-1185">Reference proteome</keyword>
<accession>A0ABY4SGC9</accession>
<feature type="chain" id="PRO_5045621829" description="Beta-xylosidase" evidence="1">
    <location>
        <begin position="21"/>
        <end position="584"/>
    </location>
</feature>
<dbReference type="SUPFAM" id="SSF51445">
    <property type="entry name" value="(Trans)glycosidases"/>
    <property type="match status" value="1"/>
</dbReference>
<dbReference type="PANTHER" id="PTHR12631">
    <property type="entry name" value="ALPHA-L-IDURONIDASE"/>
    <property type="match status" value="1"/>
</dbReference>
<gene>
    <name evidence="2" type="ORF">MW290_21720</name>
</gene>
<dbReference type="RefSeq" id="WP_250199753.1">
    <property type="nucleotide sequence ID" value="NZ_CP097636.1"/>
</dbReference>
<reference evidence="2" key="1">
    <citation type="submission" date="2022-05" db="EMBL/GenBank/DDBJ databases">
        <title>An RpoN-dependent PEP-CTERM gene is involved in floc formation of an Aquincola tertiaricarbonis strain.</title>
        <authorList>
            <person name="Qiu D."/>
            <person name="Xia M."/>
        </authorList>
    </citation>
    <scope>NUCLEOTIDE SEQUENCE</scope>
    <source>
        <strain evidence="2">RN12</strain>
    </source>
</reference>
<name>A0ABY4SGC9_AQUTE</name>
<protein>
    <recommendedName>
        <fullName evidence="4">Beta-xylosidase</fullName>
    </recommendedName>
</protein>
<sequence length="584" mass="63267">MHRRLRSCMLAGLLAGCWLAAAQAPERPAGRAAPAATATPAATPAPTAIAHIDPAATPTPLPRLWRPSVMVSWPEADALQALFALPGRFGLLRYTVEPLLQAHAREADFFNALDREAPQLARWAERDAQIAVTLTRMPAWLASTRSTRRDPAYGYTEREAKPPASQAEWRGFTQRVAARLAQEAPGRLWYEGWNEPDAPGFWKGTRAELFDTWASFADGVRAGDAQARIGTPCMGSWSTDQPGGGPPLLQALLAQAARRQPHPVPLDFVCWHNFGRAPGDEWWGAASLREWAQAAGLKPDLPQLVTEWNLWSQQGQGEREPARDGARGAAFLATALHAMERAGVTMQTPAVLQDFTASGGDNPFHGDLGLMTRQPTVPKAAFQVLAMQARLLPQRLPMRWADAQQAEAEGLNLLATRDTVGALVLLISRYHGDARGGFVRSLHRQGYPSGRGLSIYGPKLEAFIQGREELQEGEVAASQARALRAARSVARAQQQAAAPALTVQLALDGAAPPRGWRWQLTLVDSRHLNAQAVFDEARRAGRSAAQAVAAAQALRFEPLRSGTGELPTLTLEPHAVALLEAQPL</sequence>
<evidence type="ECO:0008006" key="4">
    <source>
        <dbReference type="Google" id="ProtNLM"/>
    </source>
</evidence>
<dbReference type="InterPro" id="IPR051923">
    <property type="entry name" value="Glycosyl_Hydrolase_39"/>
</dbReference>
<keyword evidence="1" id="KW-0732">Signal</keyword>
<dbReference type="Proteomes" id="UP001056201">
    <property type="component" value="Chromosome 2"/>
</dbReference>
<dbReference type="InterPro" id="IPR017853">
    <property type="entry name" value="GH"/>
</dbReference>
<proteinExistence type="predicted"/>
<evidence type="ECO:0000313" key="3">
    <source>
        <dbReference type="Proteomes" id="UP001056201"/>
    </source>
</evidence>
<organism evidence="2 3">
    <name type="scientific">Aquincola tertiaricarbonis</name>
    <dbReference type="NCBI Taxonomy" id="391953"/>
    <lineage>
        <taxon>Bacteria</taxon>
        <taxon>Pseudomonadati</taxon>
        <taxon>Pseudomonadota</taxon>
        <taxon>Betaproteobacteria</taxon>
        <taxon>Burkholderiales</taxon>
        <taxon>Sphaerotilaceae</taxon>
        <taxon>Aquincola</taxon>
    </lineage>
</organism>
<feature type="signal peptide" evidence="1">
    <location>
        <begin position="1"/>
        <end position="20"/>
    </location>
</feature>
<dbReference type="EMBL" id="CP097636">
    <property type="protein sequence ID" value="URI11559.1"/>
    <property type="molecule type" value="Genomic_DNA"/>
</dbReference>
<dbReference type="Gene3D" id="3.20.20.80">
    <property type="entry name" value="Glycosidases"/>
    <property type="match status" value="1"/>
</dbReference>
<dbReference type="PROSITE" id="PS51257">
    <property type="entry name" value="PROKAR_LIPOPROTEIN"/>
    <property type="match status" value="1"/>
</dbReference>
<evidence type="ECO:0000256" key="1">
    <source>
        <dbReference type="SAM" id="SignalP"/>
    </source>
</evidence>
<dbReference type="PANTHER" id="PTHR12631:SF10">
    <property type="entry name" value="BETA-XYLOSIDASE-LIKE PROTEIN-RELATED"/>
    <property type="match status" value="1"/>
</dbReference>
<evidence type="ECO:0000313" key="2">
    <source>
        <dbReference type="EMBL" id="URI11559.1"/>
    </source>
</evidence>